<organism evidence="2 3">
    <name type="scientific">Cotesia congregata</name>
    <name type="common">Parasitoid wasp</name>
    <name type="synonym">Apanteles congregatus</name>
    <dbReference type="NCBI Taxonomy" id="51543"/>
    <lineage>
        <taxon>Eukaryota</taxon>
        <taxon>Metazoa</taxon>
        <taxon>Ecdysozoa</taxon>
        <taxon>Arthropoda</taxon>
        <taxon>Hexapoda</taxon>
        <taxon>Insecta</taxon>
        <taxon>Pterygota</taxon>
        <taxon>Neoptera</taxon>
        <taxon>Endopterygota</taxon>
        <taxon>Hymenoptera</taxon>
        <taxon>Apocrita</taxon>
        <taxon>Ichneumonoidea</taxon>
        <taxon>Braconidae</taxon>
        <taxon>Microgastrinae</taxon>
        <taxon>Cotesia</taxon>
    </lineage>
</organism>
<sequence>MPIASILAAACCSYVPDNSHCCMYFKVKSLDVIFVVFSCTQSLVTYIQGQSPKPRIREYFYFINHQGMLFLDDARMKNFTSCFKEKKFLTFFFKRLKINDSNRYANDFPYLSLCGKEINYVRCDNLPIVFTHVIQYKNGSDFLSYGYTEDSLMVPFEPNKLFMNIQTGKVYHPGPITANGIGLIRSKLGIELSSYFEFDNGENQAPTHFNWNGKRHSLEEQWYRDKLHLLKNNTEI</sequence>
<comment type="similarity">
    <text evidence="1">Belongs to the UPF0598 family.</text>
</comment>
<dbReference type="PANTHER" id="PTHR31449:SF3">
    <property type="entry name" value="UPF0598 PROTEIN C8ORF82"/>
    <property type="match status" value="1"/>
</dbReference>
<evidence type="ECO:0000256" key="1">
    <source>
        <dbReference type="ARBA" id="ARBA00006322"/>
    </source>
</evidence>
<protein>
    <submittedName>
        <fullName evidence="2">Similar to UPF0598 protein C8orf82 homolog (Bos taurus)</fullName>
    </submittedName>
</protein>
<name>A0A8J2MR18_COTCN</name>
<evidence type="ECO:0000313" key="3">
    <source>
        <dbReference type="Proteomes" id="UP000786811"/>
    </source>
</evidence>
<dbReference type="Pfam" id="PF14956">
    <property type="entry name" value="DUF4505"/>
    <property type="match status" value="1"/>
</dbReference>
<proteinExistence type="inferred from homology"/>
<reference evidence="2" key="1">
    <citation type="submission" date="2021-04" db="EMBL/GenBank/DDBJ databases">
        <authorList>
            <person name="Chebbi M.A.C M."/>
        </authorList>
    </citation>
    <scope>NUCLEOTIDE SEQUENCE</scope>
</reference>
<accession>A0A8J2MR18</accession>
<keyword evidence="3" id="KW-1185">Reference proteome</keyword>
<dbReference type="EMBL" id="CAJNRD030001121">
    <property type="protein sequence ID" value="CAG5096555.1"/>
    <property type="molecule type" value="Genomic_DNA"/>
</dbReference>
<gene>
    <name evidence="2" type="ORF">HICCMSTLAB_LOCUS8268</name>
</gene>
<dbReference type="AlphaFoldDB" id="A0A8J2MR18"/>
<dbReference type="PANTHER" id="PTHR31449">
    <property type="entry name" value="UPF0598 PROTEIN C8ORF82"/>
    <property type="match status" value="1"/>
</dbReference>
<dbReference type="InterPro" id="IPR028108">
    <property type="entry name" value="DUF4505"/>
</dbReference>
<dbReference type="OrthoDB" id="10260024at2759"/>
<comment type="caution">
    <text evidence="2">The sequence shown here is derived from an EMBL/GenBank/DDBJ whole genome shotgun (WGS) entry which is preliminary data.</text>
</comment>
<dbReference type="Proteomes" id="UP000786811">
    <property type="component" value="Unassembled WGS sequence"/>
</dbReference>
<evidence type="ECO:0000313" key="2">
    <source>
        <dbReference type="EMBL" id="CAG5096555.1"/>
    </source>
</evidence>